<dbReference type="PATRIC" id="fig|1618443.3.peg.1536"/>
<keyword evidence="2" id="KW-0479">Metal-binding</keyword>
<evidence type="ECO:0000256" key="5">
    <source>
        <dbReference type="ARBA" id="ARBA00023277"/>
    </source>
</evidence>
<dbReference type="CDD" id="cd10803">
    <property type="entry name" value="YdjC_EF3048_like"/>
    <property type="match status" value="1"/>
</dbReference>
<evidence type="ECO:0000313" key="6">
    <source>
        <dbReference type="EMBL" id="KKS95747.1"/>
    </source>
</evidence>
<dbReference type="AlphaFoldDB" id="A0A0G1DDR4"/>
<dbReference type="Pfam" id="PF04794">
    <property type="entry name" value="YdjC"/>
    <property type="match status" value="1"/>
</dbReference>
<evidence type="ECO:0000256" key="2">
    <source>
        <dbReference type="ARBA" id="ARBA00022723"/>
    </source>
</evidence>
<accession>A0A0G1DDR4</accession>
<dbReference type="InterPro" id="IPR011330">
    <property type="entry name" value="Glyco_hydro/deAcase_b/a-brl"/>
</dbReference>
<dbReference type="PANTHER" id="PTHR31609:SF1">
    <property type="entry name" value="CARBOHYDRATE DEACETYLASE"/>
    <property type="match status" value="1"/>
</dbReference>
<evidence type="ECO:0000313" key="7">
    <source>
        <dbReference type="Proteomes" id="UP000034894"/>
    </source>
</evidence>
<gene>
    <name evidence="6" type="ORF">UV73_C0014G0024</name>
</gene>
<comment type="cofactor">
    <cofactor evidence="1">
        <name>Mg(2+)</name>
        <dbReference type="ChEBI" id="CHEBI:18420"/>
    </cofactor>
</comment>
<keyword evidence="3" id="KW-0378">Hydrolase</keyword>
<dbReference type="GO" id="GO:0016811">
    <property type="term" value="F:hydrolase activity, acting on carbon-nitrogen (but not peptide) bonds, in linear amides"/>
    <property type="evidence" value="ECO:0007669"/>
    <property type="project" value="InterPro"/>
</dbReference>
<evidence type="ECO:0000256" key="3">
    <source>
        <dbReference type="ARBA" id="ARBA00022801"/>
    </source>
</evidence>
<sequence length="258" mass="28635">MTHEKVLIVNADDYGLTPNISRGIRESYNNGIVRSTSAMMNIKGVADELNKLLAESPGLGIGVHLNLTVGAPFLPGKEVSTLVDQDGFFPKNAIIYQALPEMDPDQIHREWRTQIEAMFDLGIKPDHLDSHHFVSYKSGILQTIMLQLATEFELPIRNVPEKPGMLTFPSVLAVKTPDRTETGFFGDGVSQNLILEILSGLGIGTTELMTHPGFVDEDLLKLSKYNRQRHTELEILCSQAVKDQIDHLGIKLSNFSQL</sequence>
<evidence type="ECO:0000256" key="4">
    <source>
        <dbReference type="ARBA" id="ARBA00022842"/>
    </source>
</evidence>
<keyword evidence="5" id="KW-0119">Carbohydrate metabolism</keyword>
<dbReference type="SUPFAM" id="SSF88713">
    <property type="entry name" value="Glycoside hydrolase/deacetylase"/>
    <property type="match status" value="1"/>
</dbReference>
<dbReference type="Proteomes" id="UP000034894">
    <property type="component" value="Unassembled WGS sequence"/>
</dbReference>
<dbReference type="GO" id="GO:0046872">
    <property type="term" value="F:metal ion binding"/>
    <property type="evidence" value="ECO:0007669"/>
    <property type="project" value="UniProtKB-KW"/>
</dbReference>
<keyword evidence="4" id="KW-0460">Magnesium</keyword>
<dbReference type="Gene3D" id="3.20.20.370">
    <property type="entry name" value="Glycoside hydrolase/deacetylase"/>
    <property type="match status" value="1"/>
</dbReference>
<evidence type="ECO:0008006" key="8">
    <source>
        <dbReference type="Google" id="ProtNLM"/>
    </source>
</evidence>
<organism evidence="6 7">
    <name type="scientific">Candidatus Gottesmanbacteria bacterium GW2011_GWA2_43_14</name>
    <dbReference type="NCBI Taxonomy" id="1618443"/>
    <lineage>
        <taxon>Bacteria</taxon>
        <taxon>Candidatus Gottesmaniibacteriota</taxon>
    </lineage>
</organism>
<evidence type="ECO:0000256" key="1">
    <source>
        <dbReference type="ARBA" id="ARBA00001946"/>
    </source>
</evidence>
<dbReference type="GO" id="GO:0019213">
    <property type="term" value="F:deacetylase activity"/>
    <property type="evidence" value="ECO:0007669"/>
    <property type="project" value="TreeGrafter"/>
</dbReference>
<dbReference type="InterPro" id="IPR022948">
    <property type="entry name" value="COD_ChbG_bac"/>
</dbReference>
<dbReference type="InterPro" id="IPR006879">
    <property type="entry name" value="YdjC-like"/>
</dbReference>
<dbReference type="EMBL" id="LCFP01000014">
    <property type="protein sequence ID" value="KKS95747.1"/>
    <property type="molecule type" value="Genomic_DNA"/>
</dbReference>
<dbReference type="GO" id="GO:0000272">
    <property type="term" value="P:polysaccharide catabolic process"/>
    <property type="evidence" value="ECO:0007669"/>
    <property type="project" value="InterPro"/>
</dbReference>
<proteinExistence type="predicted"/>
<name>A0A0G1DDR4_9BACT</name>
<protein>
    <recommendedName>
        <fullName evidence="8">YdjC family protein</fullName>
    </recommendedName>
</protein>
<reference evidence="6 7" key="1">
    <citation type="journal article" date="2015" name="Nature">
        <title>rRNA introns, odd ribosomes, and small enigmatic genomes across a large radiation of phyla.</title>
        <authorList>
            <person name="Brown C.T."/>
            <person name="Hug L.A."/>
            <person name="Thomas B.C."/>
            <person name="Sharon I."/>
            <person name="Castelle C.J."/>
            <person name="Singh A."/>
            <person name="Wilkins M.J."/>
            <person name="Williams K.H."/>
            <person name="Banfield J.F."/>
        </authorList>
    </citation>
    <scope>NUCLEOTIDE SEQUENCE [LARGE SCALE GENOMIC DNA]</scope>
</reference>
<comment type="caution">
    <text evidence="6">The sequence shown here is derived from an EMBL/GenBank/DDBJ whole genome shotgun (WGS) entry which is preliminary data.</text>
</comment>
<dbReference type="PANTHER" id="PTHR31609">
    <property type="entry name" value="YDJC DEACETYLASE FAMILY MEMBER"/>
    <property type="match status" value="1"/>
</dbReference>
<dbReference type="STRING" id="1618443.UV73_C0014G0024"/>